<dbReference type="InterPro" id="IPR027417">
    <property type="entry name" value="P-loop_NTPase"/>
</dbReference>
<dbReference type="CDD" id="cd06170">
    <property type="entry name" value="LuxR_C_like"/>
    <property type="match status" value="1"/>
</dbReference>
<keyword evidence="2" id="KW-0238">DNA-binding</keyword>
<dbReference type="PANTHER" id="PTHR44688:SF16">
    <property type="entry name" value="DNA-BINDING TRANSCRIPTIONAL ACTIVATOR DEVR_DOSR"/>
    <property type="match status" value="1"/>
</dbReference>
<sequence length="880" mass="96399">MRVQDQWDYGQGKRRSFSMKRERMLVGRELELGRAFELVQAGISLDIVGNRGSGRSTFMLALRQYLESEGWVVIQVRGIASLQKHSLGALHLAGIGASIPNSTSLHAAAEALKEATSRDKSTLFLDDWDDLDETSWGIAESIRRTTGVPLVLSRLQGLRARHTPSGLAAATMEPTYDIDMSPLTFDHMEQAIENYLGDSIEGSTMSRIFAKSGGNIGLAVSLVDATTREGSLVFREDRMEWVAVRDLWSPGLRTVLEGYLEGLSPAARDALEIIAIVGVAGISSVRRLVDWDTLELLEELTLIAFIPSDPEQLVTVVPPLLVEYFRHEPLGARQIRLTELIIDRLGTAVSSSAILAERTIQRGLGRSPEALLVRLLHENLRTRRIVASIEWESAPTAANAIRYFNTLVQTHTIAVSETVDRVFAETDLTSADDAEKAIFAVSRARWIAYGKRDVATAISSLHLIHPSSLGVFGKMLEVAEVEIAVTTQGIPEGFEERLDVEDDAPTEIRCAAWETRLLIMVSSARYQEAKRVFGQLARSGLPTPTARVLLALALLGEGHQREALENILRGFDEAKGALDFEGIRIFGVAAALCHIYSGDYSNMDHLLKTLHAVGDPTPFPAGTQLTLYVVSALLAARRGDVAACERLAAEVERTNVPDGPLLGQSRVWMHVLRHMVNGESKSAPELLWDSSTALWARGAKGAALVGFLVSAELDPNNERLDYLKRILQEVPEAVGPQAQLRYLFALRSENVEELLLSAKDLEAAGRIGLALKASQAAKEIANKNENDKQCQAAEDLSGSIRARHGGGAFDVARFGPSAALLSDREKEVAHFVASGFSNQEIATQLVVSVRTVEGHVYRILRKLNLSNRQSLRNHLSDVHL</sequence>
<dbReference type="EMBL" id="CP049933">
    <property type="protein sequence ID" value="QIM18792.1"/>
    <property type="molecule type" value="Genomic_DNA"/>
</dbReference>
<dbReference type="RefSeq" id="WP_166330726.1">
    <property type="nucleotide sequence ID" value="NZ_CP049933.1"/>
</dbReference>
<proteinExistence type="predicted"/>
<dbReference type="InterPro" id="IPR016032">
    <property type="entry name" value="Sig_transdc_resp-reg_C-effctor"/>
</dbReference>
<dbReference type="Gene3D" id="1.10.10.10">
    <property type="entry name" value="Winged helix-like DNA-binding domain superfamily/Winged helix DNA-binding domain"/>
    <property type="match status" value="1"/>
</dbReference>
<evidence type="ECO:0000256" key="1">
    <source>
        <dbReference type="ARBA" id="ARBA00023015"/>
    </source>
</evidence>
<dbReference type="SUPFAM" id="SSF46894">
    <property type="entry name" value="C-terminal effector domain of the bipartite response regulators"/>
    <property type="match status" value="1"/>
</dbReference>
<dbReference type="PROSITE" id="PS00622">
    <property type="entry name" value="HTH_LUXR_1"/>
    <property type="match status" value="1"/>
</dbReference>
<name>A0ABX6JWV3_9MICO</name>
<evidence type="ECO:0000256" key="2">
    <source>
        <dbReference type="ARBA" id="ARBA00023125"/>
    </source>
</evidence>
<keyword evidence="1" id="KW-0805">Transcription regulation</keyword>
<keyword evidence="3" id="KW-0804">Transcription</keyword>
<dbReference type="SUPFAM" id="SSF52540">
    <property type="entry name" value="P-loop containing nucleoside triphosphate hydrolases"/>
    <property type="match status" value="1"/>
</dbReference>
<reference evidence="5 6" key="1">
    <citation type="submission" date="2020-03" db="EMBL/GenBank/DDBJ databases">
        <title>Leucobacter sp. nov., isolated from beetles.</title>
        <authorList>
            <person name="Hyun D.-W."/>
            <person name="Bae J.-W."/>
        </authorList>
    </citation>
    <scope>NUCLEOTIDE SEQUENCE [LARGE SCALE GENOMIC DNA]</scope>
    <source>
        <strain evidence="5 6">HDW9A</strain>
    </source>
</reference>
<dbReference type="PROSITE" id="PS50043">
    <property type="entry name" value="HTH_LUXR_2"/>
    <property type="match status" value="1"/>
</dbReference>
<accession>A0ABX6JWV3</accession>
<organism evidence="5 6">
    <name type="scientific">Leucobacter coleopterorum</name>
    <dbReference type="NCBI Taxonomy" id="2714933"/>
    <lineage>
        <taxon>Bacteria</taxon>
        <taxon>Bacillati</taxon>
        <taxon>Actinomycetota</taxon>
        <taxon>Actinomycetes</taxon>
        <taxon>Micrococcales</taxon>
        <taxon>Microbacteriaceae</taxon>
        <taxon>Leucobacter</taxon>
    </lineage>
</organism>
<feature type="domain" description="HTH luxR-type" evidence="4">
    <location>
        <begin position="817"/>
        <end position="879"/>
    </location>
</feature>
<dbReference type="PRINTS" id="PR00038">
    <property type="entry name" value="HTHLUXR"/>
</dbReference>
<keyword evidence="6" id="KW-1185">Reference proteome</keyword>
<gene>
    <name evidence="5" type="ORF">G7066_09625</name>
</gene>
<evidence type="ECO:0000313" key="5">
    <source>
        <dbReference type="EMBL" id="QIM18792.1"/>
    </source>
</evidence>
<dbReference type="Pfam" id="PF00196">
    <property type="entry name" value="GerE"/>
    <property type="match status" value="1"/>
</dbReference>
<dbReference type="PANTHER" id="PTHR44688">
    <property type="entry name" value="DNA-BINDING TRANSCRIPTIONAL ACTIVATOR DEVR_DOSR"/>
    <property type="match status" value="1"/>
</dbReference>
<dbReference type="InterPro" id="IPR000792">
    <property type="entry name" value="Tscrpt_reg_LuxR_C"/>
</dbReference>
<dbReference type="Proteomes" id="UP000503441">
    <property type="component" value="Chromosome"/>
</dbReference>
<dbReference type="SMART" id="SM00421">
    <property type="entry name" value="HTH_LUXR"/>
    <property type="match status" value="1"/>
</dbReference>
<evidence type="ECO:0000259" key="4">
    <source>
        <dbReference type="PROSITE" id="PS50043"/>
    </source>
</evidence>
<evidence type="ECO:0000256" key="3">
    <source>
        <dbReference type="ARBA" id="ARBA00023163"/>
    </source>
</evidence>
<dbReference type="InterPro" id="IPR036388">
    <property type="entry name" value="WH-like_DNA-bd_sf"/>
</dbReference>
<protein>
    <recommendedName>
        <fullName evidence="4">HTH luxR-type domain-containing protein</fullName>
    </recommendedName>
</protein>
<evidence type="ECO:0000313" key="6">
    <source>
        <dbReference type="Proteomes" id="UP000503441"/>
    </source>
</evidence>